<dbReference type="SUPFAM" id="SSF52540">
    <property type="entry name" value="P-loop containing nucleoside triphosphate hydrolases"/>
    <property type="match status" value="1"/>
</dbReference>
<dbReference type="Proteomes" id="UP000481964">
    <property type="component" value="Unassembled WGS sequence"/>
</dbReference>
<gene>
    <name evidence="13" type="primary">holA</name>
    <name evidence="15" type="ORF">DW007_03625</name>
    <name evidence="14" type="ORF">DW811_05700</name>
    <name evidence="11" type="ORF">ERS852490_01145</name>
    <name evidence="12" type="ORF">ERS852492_00377</name>
    <name evidence="13" type="ORF">GKE48_10240</name>
</gene>
<evidence type="ECO:0000259" key="10">
    <source>
        <dbReference type="Pfam" id="PF21694"/>
    </source>
</evidence>
<evidence type="ECO:0000313" key="13">
    <source>
        <dbReference type="EMBL" id="MSC57816.1"/>
    </source>
</evidence>
<dbReference type="Gene3D" id="1.20.272.10">
    <property type="match status" value="1"/>
</dbReference>
<dbReference type="InterPro" id="IPR027417">
    <property type="entry name" value="P-loop_NTPase"/>
</dbReference>
<dbReference type="InterPro" id="IPR008921">
    <property type="entry name" value="DNA_pol3_clamp-load_cplx_C"/>
</dbReference>
<dbReference type="NCBIfam" id="TIGR01128">
    <property type="entry name" value="holA"/>
    <property type="match status" value="1"/>
</dbReference>
<dbReference type="Pfam" id="PF06144">
    <property type="entry name" value="DNA_pol3_delta"/>
    <property type="match status" value="1"/>
</dbReference>
<dbReference type="GO" id="GO:0006261">
    <property type="term" value="P:DNA-templated DNA replication"/>
    <property type="evidence" value="ECO:0007669"/>
    <property type="project" value="TreeGrafter"/>
</dbReference>
<feature type="domain" description="DNA polymerase III delta subunit-like C-terminal" evidence="10">
    <location>
        <begin position="203"/>
        <end position="322"/>
    </location>
</feature>
<dbReference type="PANTHER" id="PTHR34388:SF1">
    <property type="entry name" value="DNA POLYMERASE III SUBUNIT DELTA"/>
    <property type="match status" value="1"/>
</dbReference>
<dbReference type="OrthoDB" id="9775929at2"/>
<dbReference type="Proteomes" id="UP000284794">
    <property type="component" value="Unassembled WGS sequence"/>
</dbReference>
<evidence type="ECO:0000313" key="17">
    <source>
        <dbReference type="Proteomes" id="UP000095780"/>
    </source>
</evidence>
<dbReference type="EMBL" id="CZBV01000001">
    <property type="protein sequence ID" value="CUQ80190.1"/>
    <property type="molecule type" value="Genomic_DNA"/>
</dbReference>
<organism evidence="11 16">
    <name type="scientific">Lachnospira eligens</name>
    <dbReference type="NCBI Taxonomy" id="39485"/>
    <lineage>
        <taxon>Bacteria</taxon>
        <taxon>Bacillati</taxon>
        <taxon>Bacillota</taxon>
        <taxon>Clostridia</taxon>
        <taxon>Lachnospirales</taxon>
        <taxon>Lachnospiraceae</taxon>
        <taxon>Lachnospira</taxon>
    </lineage>
</organism>
<dbReference type="EMBL" id="QROY01000002">
    <property type="protein sequence ID" value="RHL71244.1"/>
    <property type="molecule type" value="Genomic_DNA"/>
</dbReference>
<reference evidence="16 17" key="1">
    <citation type="submission" date="2015-09" db="EMBL/GenBank/DDBJ databases">
        <authorList>
            <consortium name="Pathogen Informatics"/>
        </authorList>
    </citation>
    <scope>NUCLEOTIDE SEQUENCE [LARGE SCALE GENOMIC DNA]</scope>
    <source>
        <strain evidence="11 16">2789STDY5834875</strain>
        <strain evidence="12 17">2789STDY5834878</strain>
    </source>
</reference>
<dbReference type="EC" id="2.7.7.7" evidence="1"/>
<dbReference type="RefSeq" id="WP_022098189.1">
    <property type="nucleotide sequence ID" value="NZ_CABIXW010000001.1"/>
</dbReference>
<evidence type="ECO:0000313" key="11">
    <source>
        <dbReference type="EMBL" id="CUQ76592.1"/>
    </source>
</evidence>
<evidence type="ECO:0000313" key="20">
    <source>
        <dbReference type="Proteomes" id="UP000481964"/>
    </source>
</evidence>
<protein>
    <recommendedName>
        <fullName evidence="2">DNA polymerase III subunit delta</fullName>
        <ecNumber evidence="1">2.7.7.7</ecNumber>
    </recommendedName>
</protein>
<evidence type="ECO:0000313" key="16">
    <source>
        <dbReference type="Proteomes" id="UP000095621"/>
    </source>
</evidence>
<evidence type="ECO:0000313" key="19">
    <source>
        <dbReference type="Proteomes" id="UP000285201"/>
    </source>
</evidence>
<keyword evidence="6" id="KW-0239">DNA-directed DNA polymerase</keyword>
<dbReference type="AlphaFoldDB" id="A0A174YSB2"/>
<evidence type="ECO:0000256" key="3">
    <source>
        <dbReference type="ARBA" id="ARBA00022679"/>
    </source>
</evidence>
<sequence>MKVISDDIKKGEFKSVYLLYGEEEYLKKQYRDRLKNAIAGDDTMNYSYYDSDNASVKDIIDVCETLPFFAQKRLVIMENTGFLKSSNDELADYIKHIPDYLVVVMVEKDVDKRNKVYKAVDSVGYICEMKPQTTATLEKWIAGLLAKDNLKISREACDLILDKTGAGMDYIRQETEKLVSYCQGRDVVTVEDVEKVCATQTTSHIFDMISAIANKKQQQALDLYYDLLELKEPPMRILYLIVRQFNGILQVKDLMSRGISGKEIASKIGAAPFVVGKYQAQAKYFEMNTLLDALNECAKTEEAVKQGRLNDRLGVELIIIKYSK</sequence>
<dbReference type="Gene3D" id="1.10.8.60">
    <property type="match status" value="1"/>
</dbReference>
<reference evidence="13 20" key="3">
    <citation type="journal article" date="2019" name="Nat. Med.">
        <title>A library of human gut bacterial isolates paired with longitudinal multiomics data enables mechanistic microbiome research.</title>
        <authorList>
            <person name="Poyet M."/>
            <person name="Groussin M."/>
            <person name="Gibbons S.M."/>
            <person name="Avila-Pacheco J."/>
            <person name="Jiang X."/>
            <person name="Kearney S.M."/>
            <person name="Perrotta A.R."/>
            <person name="Berdy B."/>
            <person name="Zhao S."/>
            <person name="Lieberman T.D."/>
            <person name="Swanson P.K."/>
            <person name="Smith M."/>
            <person name="Roesemann S."/>
            <person name="Alexander J.E."/>
            <person name="Rich S.A."/>
            <person name="Livny J."/>
            <person name="Vlamakis H."/>
            <person name="Clish C."/>
            <person name="Bullock K."/>
            <person name="Deik A."/>
            <person name="Scott J."/>
            <person name="Pierce K.A."/>
            <person name="Xavier R.J."/>
            <person name="Alm E.J."/>
        </authorList>
    </citation>
    <scope>NUCLEOTIDE SEQUENCE [LARGE SCALE GENOMIC DNA]</scope>
    <source>
        <strain evidence="13 20">BIOML-A1</strain>
    </source>
</reference>
<comment type="catalytic activity">
    <reaction evidence="8">
        <text>DNA(n) + a 2'-deoxyribonucleoside 5'-triphosphate = DNA(n+1) + diphosphate</text>
        <dbReference type="Rhea" id="RHEA:22508"/>
        <dbReference type="Rhea" id="RHEA-COMP:17339"/>
        <dbReference type="Rhea" id="RHEA-COMP:17340"/>
        <dbReference type="ChEBI" id="CHEBI:33019"/>
        <dbReference type="ChEBI" id="CHEBI:61560"/>
        <dbReference type="ChEBI" id="CHEBI:173112"/>
        <dbReference type="EC" id="2.7.7.7"/>
    </reaction>
</comment>
<accession>A0A174YSB2</accession>
<comment type="similarity">
    <text evidence="7">Belongs to the DNA polymerase HolA subunit family.</text>
</comment>
<evidence type="ECO:0000256" key="5">
    <source>
        <dbReference type="ARBA" id="ARBA00022705"/>
    </source>
</evidence>
<proteinExistence type="inferred from homology"/>
<dbReference type="EMBL" id="QSIS01000005">
    <property type="protein sequence ID" value="RHD09596.1"/>
    <property type="molecule type" value="Genomic_DNA"/>
</dbReference>
<evidence type="ECO:0000256" key="6">
    <source>
        <dbReference type="ARBA" id="ARBA00022932"/>
    </source>
</evidence>
<dbReference type="InterPro" id="IPR010372">
    <property type="entry name" value="DNA_pol3_delta_N"/>
</dbReference>
<evidence type="ECO:0000256" key="1">
    <source>
        <dbReference type="ARBA" id="ARBA00012417"/>
    </source>
</evidence>
<dbReference type="InterPro" id="IPR048466">
    <property type="entry name" value="DNA_pol3_delta-like_C"/>
</dbReference>
<reference evidence="18 19" key="2">
    <citation type="submission" date="2018-08" db="EMBL/GenBank/DDBJ databases">
        <title>A genome reference for cultivated species of the human gut microbiota.</title>
        <authorList>
            <person name="Zou Y."/>
            <person name="Xue W."/>
            <person name="Luo G."/>
        </authorList>
    </citation>
    <scope>NUCLEOTIDE SEQUENCE [LARGE SCALE GENOMIC DNA]</scope>
    <source>
        <strain evidence="15 19">AF36-7BH</strain>
        <strain evidence="14 18">AM32-2AC</strain>
    </source>
</reference>
<keyword evidence="4 13" id="KW-0548">Nucleotidyltransferase</keyword>
<dbReference type="PANTHER" id="PTHR34388">
    <property type="entry name" value="DNA POLYMERASE III SUBUNIT DELTA"/>
    <property type="match status" value="1"/>
</dbReference>
<dbReference type="SUPFAM" id="SSF48019">
    <property type="entry name" value="post-AAA+ oligomerization domain-like"/>
    <property type="match status" value="1"/>
</dbReference>
<dbReference type="Gene3D" id="3.40.50.300">
    <property type="entry name" value="P-loop containing nucleotide triphosphate hydrolases"/>
    <property type="match status" value="1"/>
</dbReference>
<dbReference type="EMBL" id="WKRD01000007">
    <property type="protein sequence ID" value="MSC57816.1"/>
    <property type="molecule type" value="Genomic_DNA"/>
</dbReference>
<dbReference type="GO" id="GO:0009360">
    <property type="term" value="C:DNA polymerase III complex"/>
    <property type="evidence" value="ECO:0007669"/>
    <property type="project" value="InterPro"/>
</dbReference>
<feature type="domain" description="DNA polymerase III delta N-terminal" evidence="9">
    <location>
        <begin position="17"/>
        <end position="122"/>
    </location>
</feature>
<keyword evidence="5" id="KW-0235">DNA replication</keyword>
<dbReference type="Proteomes" id="UP000095780">
    <property type="component" value="Unassembled WGS sequence"/>
</dbReference>
<evidence type="ECO:0000259" key="9">
    <source>
        <dbReference type="Pfam" id="PF06144"/>
    </source>
</evidence>
<dbReference type="Pfam" id="PF21694">
    <property type="entry name" value="DNA_pol3_delta_C"/>
    <property type="match status" value="1"/>
</dbReference>
<dbReference type="GO" id="GO:0003677">
    <property type="term" value="F:DNA binding"/>
    <property type="evidence" value="ECO:0007669"/>
    <property type="project" value="InterPro"/>
</dbReference>
<dbReference type="GO" id="GO:0003887">
    <property type="term" value="F:DNA-directed DNA polymerase activity"/>
    <property type="evidence" value="ECO:0007669"/>
    <property type="project" value="UniProtKB-KW"/>
</dbReference>
<name>A0A174YSB2_9FIRM</name>
<evidence type="ECO:0000313" key="18">
    <source>
        <dbReference type="Proteomes" id="UP000284794"/>
    </source>
</evidence>
<evidence type="ECO:0000256" key="4">
    <source>
        <dbReference type="ARBA" id="ARBA00022695"/>
    </source>
</evidence>
<keyword evidence="3 13" id="KW-0808">Transferase</keyword>
<dbReference type="Proteomes" id="UP000095621">
    <property type="component" value="Unassembled WGS sequence"/>
</dbReference>
<dbReference type="EMBL" id="CZBU01000002">
    <property type="protein sequence ID" value="CUQ76592.1"/>
    <property type="molecule type" value="Genomic_DNA"/>
</dbReference>
<evidence type="ECO:0000256" key="7">
    <source>
        <dbReference type="ARBA" id="ARBA00034754"/>
    </source>
</evidence>
<evidence type="ECO:0000313" key="12">
    <source>
        <dbReference type="EMBL" id="CUQ80190.1"/>
    </source>
</evidence>
<evidence type="ECO:0000256" key="8">
    <source>
        <dbReference type="ARBA" id="ARBA00049244"/>
    </source>
</evidence>
<evidence type="ECO:0000313" key="15">
    <source>
        <dbReference type="EMBL" id="RHL71244.1"/>
    </source>
</evidence>
<evidence type="ECO:0000256" key="2">
    <source>
        <dbReference type="ARBA" id="ARBA00017703"/>
    </source>
</evidence>
<evidence type="ECO:0000313" key="14">
    <source>
        <dbReference type="EMBL" id="RHD09596.1"/>
    </source>
</evidence>
<dbReference type="Proteomes" id="UP000285201">
    <property type="component" value="Unassembled WGS sequence"/>
</dbReference>
<dbReference type="InterPro" id="IPR005790">
    <property type="entry name" value="DNA_polIII_delta"/>
</dbReference>